<proteinExistence type="predicted"/>
<evidence type="ECO:0000313" key="2">
    <source>
        <dbReference type="Proteomes" id="UP000308652"/>
    </source>
</evidence>
<dbReference type="OrthoDB" id="2986625at2759"/>
<organism evidence="1 2">
    <name type="scientific">Crucibulum laeve</name>
    <dbReference type="NCBI Taxonomy" id="68775"/>
    <lineage>
        <taxon>Eukaryota</taxon>
        <taxon>Fungi</taxon>
        <taxon>Dikarya</taxon>
        <taxon>Basidiomycota</taxon>
        <taxon>Agaricomycotina</taxon>
        <taxon>Agaricomycetes</taxon>
        <taxon>Agaricomycetidae</taxon>
        <taxon>Agaricales</taxon>
        <taxon>Agaricineae</taxon>
        <taxon>Nidulariaceae</taxon>
        <taxon>Crucibulum</taxon>
    </lineage>
</organism>
<reference evidence="1 2" key="1">
    <citation type="journal article" date="2019" name="Nat. Ecol. Evol.">
        <title>Megaphylogeny resolves global patterns of mushroom evolution.</title>
        <authorList>
            <person name="Varga T."/>
            <person name="Krizsan K."/>
            <person name="Foldi C."/>
            <person name="Dima B."/>
            <person name="Sanchez-Garcia M."/>
            <person name="Sanchez-Ramirez S."/>
            <person name="Szollosi G.J."/>
            <person name="Szarkandi J.G."/>
            <person name="Papp V."/>
            <person name="Albert L."/>
            <person name="Andreopoulos W."/>
            <person name="Angelini C."/>
            <person name="Antonin V."/>
            <person name="Barry K.W."/>
            <person name="Bougher N.L."/>
            <person name="Buchanan P."/>
            <person name="Buyck B."/>
            <person name="Bense V."/>
            <person name="Catcheside P."/>
            <person name="Chovatia M."/>
            <person name="Cooper J."/>
            <person name="Damon W."/>
            <person name="Desjardin D."/>
            <person name="Finy P."/>
            <person name="Geml J."/>
            <person name="Haridas S."/>
            <person name="Hughes K."/>
            <person name="Justo A."/>
            <person name="Karasinski D."/>
            <person name="Kautmanova I."/>
            <person name="Kiss B."/>
            <person name="Kocsube S."/>
            <person name="Kotiranta H."/>
            <person name="LaButti K.M."/>
            <person name="Lechner B.E."/>
            <person name="Liimatainen K."/>
            <person name="Lipzen A."/>
            <person name="Lukacs Z."/>
            <person name="Mihaltcheva S."/>
            <person name="Morgado L.N."/>
            <person name="Niskanen T."/>
            <person name="Noordeloos M.E."/>
            <person name="Ohm R.A."/>
            <person name="Ortiz-Santana B."/>
            <person name="Ovrebo C."/>
            <person name="Racz N."/>
            <person name="Riley R."/>
            <person name="Savchenko A."/>
            <person name="Shiryaev A."/>
            <person name="Soop K."/>
            <person name="Spirin V."/>
            <person name="Szebenyi C."/>
            <person name="Tomsovsky M."/>
            <person name="Tulloss R.E."/>
            <person name="Uehling J."/>
            <person name="Grigoriev I.V."/>
            <person name="Vagvolgyi C."/>
            <person name="Papp T."/>
            <person name="Martin F.M."/>
            <person name="Miettinen O."/>
            <person name="Hibbett D.S."/>
            <person name="Nagy L.G."/>
        </authorList>
    </citation>
    <scope>NUCLEOTIDE SEQUENCE [LARGE SCALE GENOMIC DNA]</scope>
    <source>
        <strain evidence="1 2">CBS 166.37</strain>
    </source>
</reference>
<protein>
    <submittedName>
        <fullName evidence="1">Uncharacterized protein</fullName>
    </submittedName>
</protein>
<dbReference type="EMBL" id="ML213745">
    <property type="protein sequence ID" value="TFK31473.1"/>
    <property type="molecule type" value="Genomic_DNA"/>
</dbReference>
<dbReference type="AlphaFoldDB" id="A0A5C3LH18"/>
<sequence length="571" mass="64554">MTVLNPVTLQYLPNELLKEIGCQSLLLNPAQNGKIPLCNLRLVCQQFDVAIQPLLFSEVRIKFGRRDIRQTMLKLQSILAGSTRAFNSAKTLSIEFGDPYADDDSSLLWLQPYMDWNMEEGESICDDDKDVLMEDQAELDLIHVTESVEWLRENLSLAIASLSNVTSCKWDLGGCISYGTGTPRWLAISILRGLAFLPTLEEFTWYIYGVSIPSLPLEWLSNLRKLEIISTSLSNASHGLVQQVGRMVASNPGLRHLHVRIKSEGLTSTLDDLFQSTSPSNSLQHLGMDGLGITGKMLARYAPQHMKNLSSLEVRNSFIRPFDAGETMEDFYSDQRLLDRNGIWRSLQREDIHISRLKVDVICAGSALSDYLDSYSGAQSLLFVSDQEEFPKPEPVPDYFFRRVFERHSITLTEIFLGPDCVSAWFNKDQRICPLLQCQNLNTLGVALFPDFSLSLVHSLLDTIINLSKLKEARIHSYYPAPTRSSSNVQCVKGVRQFFCRAREEIIDSMETFRGKGHPACTSLQIIACRLRFSVIPGKVHGTYQLLPLNNCHTFGQEPSINDEGLDTWWW</sequence>
<name>A0A5C3LH18_9AGAR</name>
<dbReference type="InterPro" id="IPR032675">
    <property type="entry name" value="LRR_dom_sf"/>
</dbReference>
<evidence type="ECO:0000313" key="1">
    <source>
        <dbReference type="EMBL" id="TFK31473.1"/>
    </source>
</evidence>
<accession>A0A5C3LH18</accession>
<dbReference type="Proteomes" id="UP000308652">
    <property type="component" value="Unassembled WGS sequence"/>
</dbReference>
<keyword evidence="2" id="KW-1185">Reference proteome</keyword>
<dbReference type="Gene3D" id="3.80.10.10">
    <property type="entry name" value="Ribonuclease Inhibitor"/>
    <property type="match status" value="1"/>
</dbReference>
<gene>
    <name evidence="1" type="ORF">BDQ12DRAFT_739987</name>
</gene>
<dbReference type="SUPFAM" id="SSF52047">
    <property type="entry name" value="RNI-like"/>
    <property type="match status" value="1"/>
</dbReference>